<accession>A0AAU9KMQ0</accession>
<dbReference type="InterPro" id="IPR011990">
    <property type="entry name" value="TPR-like_helical_dom_sf"/>
</dbReference>
<dbReference type="Proteomes" id="UP001162131">
    <property type="component" value="Unassembled WGS sequence"/>
</dbReference>
<comment type="caution">
    <text evidence="2">The sequence shown here is derived from an EMBL/GenBank/DDBJ whole genome shotgun (WGS) entry which is preliminary data.</text>
</comment>
<sequence>MRILYAYEVGGVEQTYNQHALDITAPDLESGLSREILLKYLKDDGAQVNDESVLSIYNESRSAYVTLRKGDFVSSDLEVRVLIRKGHSPSVHELLQKIEALEKQVHMLQKKLETRVETTAARTYAIRGSIILTAYSEIDVAMLHSSPLVTSNNGVIKSIEDSSLDFEGERRNLIEYLESRDAGCDIRFEVANTENLYELLDYKPKIIYISSQGYLVKRENGSEFVLGFEKRGGVEDMGILDEVDADRLKKILGSASTYFQIVIFKGCYSQEIGAMLQNAGFNCVVTVHDLDGDIHAKTFVAEMCRSLIKGDFIENAFKKAVVTIEDKNKISSCCCAHRHKPNCLWMNKIQCSNKMEIHREHVPESCRCKFGSNIHSINCAWAQNFMTDYTPERQLTDDELLSQKFVICCCSPEINHANIKFSMLYNDSSILEQVLLENNGKTSIEIKSPLPAHLKPPYVEKITVGRRKQIRQLAVLASVNRCVEVIGQCGIGKTMLVKRAAQYVYERRIFKEGVVYLDFMMRTDIIFMYRYIASTLNLPSINNLNELCKALDNLDVLLIIDNIDPLLKQENSTLKETYSSLINNTTAPKFIIATQKELNFSHSEKFIVKPLKTREAAKLLVNLVDPNWKLKSDYIKHPESIESDFFDKIGTLPAAIQQIAPLFKDYSLEELSLQASGSLDNFNQHSAKDSEKTLSMSLTHVNNKLNKTSDFLKLLCYLPSGAFKINIDYLCRGTILDYMKILQLLNTEGHTLNTWFLHSDPNFEFVLVRSNVANYLETHYSNRPEFATKVIEHLAVFARALLKCFLLGSSPIGAEVKGSLFFVNAAIDYKMWSSQFPDLSDQLAEQLEKEPIKPRDMFAKIEANFWYYMNIDQLKRALGINDTIPEETAKALGEIMNCTAAIFIILGKNADALELLDRAKKCCEAFNLDKYHSMINLTYASLLSANPNNFDKAIDLIEAAKNYFIEADDREGQAESNFLQAMIKEFRSTSSEGTLILSRRSTQTDLEGQLELADTRFRESENNLGCARAQLALAEYKLKYESNEADVLDKLENARVVFEELGRTYWEARATICLGDWYCFGKNWIKARDIYTSALNLTKRNGDRKQEIEVTEKIKKSNEMIRKKSKNVIALLKSSPLVEKTNSIQRVGAVCRFPSEFRTNLKAELAETGKEVCVRFDIGSKAKLKEYLQENCRILHIASEVPRNNCLIFEKENGVAEILTKEDLKNEIVGFQQYGVEVLVLAMPFSVQLGEFCRQELGVPHVIAFGMPDYPKDGEPIHLYLAFESAIHTFCISFYKNLVSGLTVRTSYLEAKEEMELYLDEQSREFGYLEFMGKYFEQWWEEYHRNEPVLINEISGIHDSPIFFEDGPEYPKNSSLIDMSTPRAPSNIEKKTKCFIGRQVELYNIIEALNDSSSCVHITSAEGVGKSEFVKYLGYYLNIRDKYPDGIYLLDLQGKSSLNEVYELFQKVGLAFYSSDIDPRTFLYQQRLLLILDNCDALMTQAEITFNSLLRIFLKECKISVILTSCAQITTDDSYNIKRFALRHLNNQESYQLLALKSPKFTSQRLEAERDRPEFNQTVYEIIRECQGIPRKILIWARRLEKQDSKNISLLLSLKNMNNTASEPTSPLFEEDLPSLELVRSSTKDEFLTRSRTVEPSSIAYQSQEGDWFIKTDLKRNSLFPYK</sequence>
<organism evidence="2 3">
    <name type="scientific">Blepharisma stoltei</name>
    <dbReference type="NCBI Taxonomy" id="1481888"/>
    <lineage>
        <taxon>Eukaryota</taxon>
        <taxon>Sar</taxon>
        <taxon>Alveolata</taxon>
        <taxon>Ciliophora</taxon>
        <taxon>Postciliodesmatophora</taxon>
        <taxon>Heterotrichea</taxon>
        <taxon>Heterotrichida</taxon>
        <taxon>Blepharismidae</taxon>
        <taxon>Blepharisma</taxon>
    </lineage>
</organism>
<keyword evidence="1" id="KW-0175">Coiled coil</keyword>
<gene>
    <name evidence="2" type="ORF">BSTOLATCC_MIC63818</name>
</gene>
<keyword evidence="3" id="KW-1185">Reference proteome</keyword>
<protein>
    <submittedName>
        <fullName evidence="2">Uncharacterized protein</fullName>
    </submittedName>
</protein>
<evidence type="ECO:0000256" key="1">
    <source>
        <dbReference type="SAM" id="Coils"/>
    </source>
</evidence>
<feature type="coiled-coil region" evidence="1">
    <location>
        <begin position="91"/>
        <end position="118"/>
    </location>
</feature>
<dbReference type="PANTHER" id="PTHR47691">
    <property type="entry name" value="REGULATOR-RELATED"/>
    <property type="match status" value="1"/>
</dbReference>
<name>A0AAU9KMQ0_9CILI</name>
<dbReference type="SUPFAM" id="SSF52540">
    <property type="entry name" value="P-loop containing nucleoside triphosphate hydrolases"/>
    <property type="match status" value="2"/>
</dbReference>
<dbReference type="SUPFAM" id="SSF48452">
    <property type="entry name" value="TPR-like"/>
    <property type="match status" value="1"/>
</dbReference>
<reference evidence="2" key="1">
    <citation type="submission" date="2021-09" db="EMBL/GenBank/DDBJ databases">
        <authorList>
            <consortium name="AG Swart"/>
            <person name="Singh M."/>
            <person name="Singh A."/>
            <person name="Seah K."/>
            <person name="Emmerich C."/>
        </authorList>
    </citation>
    <scope>NUCLEOTIDE SEQUENCE</scope>
    <source>
        <strain evidence="2">ATCC30299</strain>
    </source>
</reference>
<dbReference type="InterPro" id="IPR027417">
    <property type="entry name" value="P-loop_NTPase"/>
</dbReference>
<dbReference type="Gene3D" id="3.40.50.300">
    <property type="entry name" value="P-loop containing nucleotide triphosphate hydrolases"/>
    <property type="match status" value="2"/>
</dbReference>
<dbReference type="Gene3D" id="1.25.40.10">
    <property type="entry name" value="Tetratricopeptide repeat domain"/>
    <property type="match status" value="1"/>
</dbReference>
<proteinExistence type="predicted"/>
<dbReference type="PANTHER" id="PTHR47691:SF3">
    <property type="entry name" value="HTH-TYPE TRANSCRIPTIONAL REGULATOR RV0890C-RELATED"/>
    <property type="match status" value="1"/>
</dbReference>
<evidence type="ECO:0000313" key="2">
    <source>
        <dbReference type="EMBL" id="CAG9335341.1"/>
    </source>
</evidence>
<evidence type="ECO:0000313" key="3">
    <source>
        <dbReference type="Proteomes" id="UP001162131"/>
    </source>
</evidence>
<dbReference type="EMBL" id="CAJZBQ010000062">
    <property type="protein sequence ID" value="CAG9335341.1"/>
    <property type="molecule type" value="Genomic_DNA"/>
</dbReference>